<keyword evidence="2" id="KW-0863">Zinc-finger</keyword>
<evidence type="ECO:0000256" key="4">
    <source>
        <dbReference type="SAM" id="Phobius"/>
    </source>
</evidence>
<dbReference type="GO" id="GO:0008270">
    <property type="term" value="F:zinc ion binding"/>
    <property type="evidence" value="ECO:0007669"/>
    <property type="project" value="UniProtKB-KW"/>
</dbReference>
<keyword evidence="3" id="KW-0862">Zinc</keyword>
<dbReference type="Gene3D" id="3.30.40.10">
    <property type="entry name" value="Zinc/RING finger domain, C3HC4 (zinc finger)"/>
    <property type="match status" value="1"/>
</dbReference>
<protein>
    <submittedName>
        <fullName evidence="6">E3 ubiquitin-protein ligase MARCHF8-like</fullName>
    </submittedName>
</protein>
<evidence type="ECO:0000313" key="6">
    <source>
        <dbReference type="EMBL" id="KAL1562628.1"/>
    </source>
</evidence>
<evidence type="ECO:0000256" key="2">
    <source>
        <dbReference type="ARBA" id="ARBA00022771"/>
    </source>
</evidence>
<dbReference type="Pfam" id="PF12906">
    <property type="entry name" value="RINGv"/>
    <property type="match status" value="1"/>
</dbReference>
<dbReference type="AlphaFoldDB" id="A0ABD1I542"/>
<evidence type="ECO:0000256" key="3">
    <source>
        <dbReference type="ARBA" id="ARBA00022833"/>
    </source>
</evidence>
<keyword evidence="4" id="KW-0812">Transmembrane</keyword>
<feature type="domain" description="RING-CH-type" evidence="5">
    <location>
        <begin position="35"/>
        <end position="101"/>
    </location>
</feature>
<keyword evidence="1" id="KW-0479">Metal-binding</keyword>
<dbReference type="Proteomes" id="UP001567538">
    <property type="component" value="Unassembled WGS sequence"/>
</dbReference>
<feature type="transmembrane region" description="Helical" evidence="4">
    <location>
        <begin position="137"/>
        <end position="156"/>
    </location>
</feature>
<dbReference type="PANTHER" id="PTHR46214:SF8">
    <property type="entry name" value="RING_FYVE_PHD ZINC FINGER SUPERFAMILY PROTEIN"/>
    <property type="match status" value="1"/>
</dbReference>
<sequence>MDHRLQEIAESNANSQMDGERKCPTHVIDVKCDGFLGENQRVCRICHLNAKESGENSVELIELGCGCKGELGVAHLRCAEAWFRVRGYRMCEICSETAKNITGVGDIRFMEEWSESQTRATVSGPSVGSRRWLSGQLLCSILMAFLVIAFVLPWFFRVNML</sequence>
<dbReference type="SUPFAM" id="SSF57850">
    <property type="entry name" value="RING/U-box"/>
    <property type="match status" value="1"/>
</dbReference>
<comment type="caution">
    <text evidence="6">The sequence shown here is derived from an EMBL/GenBank/DDBJ whole genome shotgun (WGS) entry which is preliminary data.</text>
</comment>
<dbReference type="InterPro" id="IPR011016">
    <property type="entry name" value="Znf_RING-CH"/>
</dbReference>
<name>A0ABD1I542_SALDI</name>
<dbReference type="SMART" id="SM00744">
    <property type="entry name" value="RINGv"/>
    <property type="match status" value="1"/>
</dbReference>
<dbReference type="PANTHER" id="PTHR46214">
    <property type="entry name" value="ZINC FINGER, RING-CH-TYPE"/>
    <property type="match status" value="1"/>
</dbReference>
<keyword evidence="4" id="KW-0472">Membrane</keyword>
<keyword evidence="7" id="KW-1185">Reference proteome</keyword>
<dbReference type="PROSITE" id="PS51292">
    <property type="entry name" value="ZF_RING_CH"/>
    <property type="match status" value="1"/>
</dbReference>
<reference evidence="6 7" key="1">
    <citation type="submission" date="2024-06" db="EMBL/GenBank/DDBJ databases">
        <title>A chromosome level genome sequence of Diviner's sage (Salvia divinorum).</title>
        <authorList>
            <person name="Ford S.A."/>
            <person name="Ro D.-K."/>
            <person name="Ness R.W."/>
            <person name="Phillips M.A."/>
        </authorList>
    </citation>
    <scope>NUCLEOTIDE SEQUENCE [LARGE SCALE GENOMIC DNA]</scope>
    <source>
        <strain evidence="6">SAF-2024a</strain>
        <tissue evidence="6">Leaf</tissue>
    </source>
</reference>
<dbReference type="InterPro" id="IPR013083">
    <property type="entry name" value="Znf_RING/FYVE/PHD"/>
</dbReference>
<proteinExistence type="predicted"/>
<organism evidence="6 7">
    <name type="scientific">Salvia divinorum</name>
    <name type="common">Maria pastora</name>
    <name type="synonym">Diviner's sage</name>
    <dbReference type="NCBI Taxonomy" id="28513"/>
    <lineage>
        <taxon>Eukaryota</taxon>
        <taxon>Viridiplantae</taxon>
        <taxon>Streptophyta</taxon>
        <taxon>Embryophyta</taxon>
        <taxon>Tracheophyta</taxon>
        <taxon>Spermatophyta</taxon>
        <taxon>Magnoliopsida</taxon>
        <taxon>eudicotyledons</taxon>
        <taxon>Gunneridae</taxon>
        <taxon>Pentapetalae</taxon>
        <taxon>asterids</taxon>
        <taxon>lamiids</taxon>
        <taxon>Lamiales</taxon>
        <taxon>Lamiaceae</taxon>
        <taxon>Nepetoideae</taxon>
        <taxon>Mentheae</taxon>
        <taxon>Salviinae</taxon>
        <taxon>Salvia</taxon>
        <taxon>Salvia subgen. Calosphace</taxon>
    </lineage>
</organism>
<evidence type="ECO:0000256" key="1">
    <source>
        <dbReference type="ARBA" id="ARBA00022723"/>
    </source>
</evidence>
<dbReference type="EMBL" id="JBEAFC010000003">
    <property type="protein sequence ID" value="KAL1562628.1"/>
    <property type="molecule type" value="Genomic_DNA"/>
</dbReference>
<evidence type="ECO:0000313" key="7">
    <source>
        <dbReference type="Proteomes" id="UP001567538"/>
    </source>
</evidence>
<accession>A0ABD1I542</accession>
<keyword evidence="4" id="KW-1133">Transmembrane helix</keyword>
<gene>
    <name evidence="6" type="ORF">AAHA92_05191</name>
</gene>
<evidence type="ECO:0000259" key="5">
    <source>
        <dbReference type="PROSITE" id="PS51292"/>
    </source>
</evidence>